<name>A0AAD9WRU7_9ROSI</name>
<dbReference type="EMBL" id="JANJYI010000007">
    <property type="protein sequence ID" value="KAK2641369.1"/>
    <property type="molecule type" value="Genomic_DNA"/>
</dbReference>
<proteinExistence type="predicted"/>
<dbReference type="SUPFAM" id="SSF53098">
    <property type="entry name" value="Ribonuclease H-like"/>
    <property type="match status" value="1"/>
</dbReference>
<dbReference type="Gene3D" id="3.30.420.10">
    <property type="entry name" value="Ribonuclease H-like superfamily/Ribonuclease H"/>
    <property type="match status" value="1"/>
</dbReference>
<dbReference type="AlphaFoldDB" id="A0AAD9WRU7"/>
<dbReference type="Proteomes" id="UP001280121">
    <property type="component" value="Unassembled WGS sequence"/>
</dbReference>
<evidence type="ECO:0000313" key="2">
    <source>
        <dbReference type="Proteomes" id="UP001280121"/>
    </source>
</evidence>
<dbReference type="InterPro" id="IPR036397">
    <property type="entry name" value="RNaseH_sf"/>
</dbReference>
<dbReference type="InterPro" id="IPR012337">
    <property type="entry name" value="RNaseH-like_sf"/>
</dbReference>
<protein>
    <submittedName>
        <fullName evidence="1">Uncharacterized protein</fullName>
    </submittedName>
</protein>
<comment type="caution">
    <text evidence="1">The sequence shown here is derived from an EMBL/GenBank/DDBJ whole genome shotgun (WGS) entry which is preliminary data.</text>
</comment>
<reference evidence="1" key="1">
    <citation type="journal article" date="2023" name="Plant J.">
        <title>Genome sequences and population genomics provide insights into the demographic history, inbreeding, and mutation load of two 'living fossil' tree species of Dipteronia.</title>
        <authorList>
            <person name="Feng Y."/>
            <person name="Comes H.P."/>
            <person name="Chen J."/>
            <person name="Zhu S."/>
            <person name="Lu R."/>
            <person name="Zhang X."/>
            <person name="Li P."/>
            <person name="Qiu J."/>
            <person name="Olsen K.M."/>
            <person name="Qiu Y."/>
        </authorList>
    </citation>
    <scope>NUCLEOTIDE SEQUENCE</scope>
    <source>
        <strain evidence="1">KIB01</strain>
    </source>
</reference>
<organism evidence="1 2">
    <name type="scientific">Dipteronia dyeriana</name>
    <dbReference type="NCBI Taxonomy" id="168575"/>
    <lineage>
        <taxon>Eukaryota</taxon>
        <taxon>Viridiplantae</taxon>
        <taxon>Streptophyta</taxon>
        <taxon>Embryophyta</taxon>
        <taxon>Tracheophyta</taxon>
        <taxon>Spermatophyta</taxon>
        <taxon>Magnoliopsida</taxon>
        <taxon>eudicotyledons</taxon>
        <taxon>Gunneridae</taxon>
        <taxon>Pentapetalae</taxon>
        <taxon>rosids</taxon>
        <taxon>malvids</taxon>
        <taxon>Sapindales</taxon>
        <taxon>Sapindaceae</taxon>
        <taxon>Hippocastanoideae</taxon>
        <taxon>Acereae</taxon>
        <taxon>Dipteronia</taxon>
    </lineage>
</organism>
<evidence type="ECO:0000313" key="1">
    <source>
        <dbReference type="EMBL" id="KAK2641369.1"/>
    </source>
</evidence>
<dbReference type="GO" id="GO:0003676">
    <property type="term" value="F:nucleic acid binding"/>
    <property type="evidence" value="ECO:0007669"/>
    <property type="project" value="InterPro"/>
</dbReference>
<accession>A0AAD9WRU7</accession>
<sequence>MAVQLRQVFYDMSLVEGNTTQTYNFMIWFSWVNGNGSGGVGNVKLRDFIMDIKDILARHVPKVKIQFVPRSANASADFLARQGASSGFVQEGWV</sequence>
<gene>
    <name evidence="1" type="ORF">Ddye_023132</name>
</gene>
<keyword evidence="2" id="KW-1185">Reference proteome</keyword>